<keyword evidence="6 12" id="KW-0862">Zinc</keyword>
<evidence type="ECO:0000256" key="1">
    <source>
        <dbReference type="ARBA" id="ARBA00022490"/>
    </source>
</evidence>
<keyword evidence="3 12" id="KW-0479">Metal-binding</keyword>
<dbReference type="KEGG" id="ifn:GM661_03435"/>
<keyword evidence="13" id="KW-0175">Coiled coil</keyword>
<dbReference type="Pfam" id="PF17770">
    <property type="entry name" value="RNase_J_C"/>
    <property type="match status" value="1"/>
</dbReference>
<dbReference type="InterPro" id="IPR011108">
    <property type="entry name" value="RMMBL"/>
</dbReference>
<keyword evidence="8 9" id="KW-0694">RNA-binding</keyword>
<dbReference type="InterPro" id="IPR041636">
    <property type="entry name" value="RNase_J_C"/>
</dbReference>
<dbReference type="Pfam" id="PF07521">
    <property type="entry name" value="RMMBL"/>
    <property type="match status" value="1"/>
</dbReference>
<evidence type="ECO:0000256" key="5">
    <source>
        <dbReference type="ARBA" id="ARBA00022801"/>
    </source>
</evidence>
<dbReference type="HAMAP" id="MF_01491">
    <property type="entry name" value="RNase_J_bact"/>
    <property type="match status" value="1"/>
</dbReference>
<comment type="subunit">
    <text evidence="9">Homodimer, may be a subunit of the RNA degradosome.</text>
</comment>
<comment type="similarity">
    <text evidence="9">Belongs to the metallo-beta-lactamase superfamily. RNA-metabolizing metallo-beta-lactamase-like family. Bacterial RNase J subfamily.</text>
</comment>
<evidence type="ECO:0000256" key="11">
    <source>
        <dbReference type="PIRSR" id="PIRSR004803-2"/>
    </source>
</evidence>
<dbReference type="Gene3D" id="3.10.20.580">
    <property type="match status" value="1"/>
</dbReference>
<dbReference type="EMBL" id="CP046640">
    <property type="protein sequence ID" value="QTL97096.1"/>
    <property type="molecule type" value="Genomic_DNA"/>
</dbReference>
<gene>
    <name evidence="9" type="primary">rnj</name>
    <name evidence="15" type="ORF">GM661_03435</name>
</gene>
<feature type="binding site" evidence="12">
    <location>
        <position position="49"/>
    </location>
    <ligand>
        <name>Ca(2+)</name>
        <dbReference type="ChEBI" id="CHEBI:29108"/>
    </ligand>
</feature>
<name>A0A8A7K5W2_9FIRM</name>
<dbReference type="PIRSF" id="PIRSF004803">
    <property type="entry name" value="RnjA"/>
    <property type="match status" value="1"/>
</dbReference>
<evidence type="ECO:0000256" key="3">
    <source>
        <dbReference type="ARBA" id="ARBA00022723"/>
    </source>
</evidence>
<feature type="binding site" evidence="12">
    <location>
        <position position="74"/>
    </location>
    <ligand>
        <name>Zn(2+)</name>
        <dbReference type="ChEBI" id="CHEBI:29105"/>
        <label>1</label>
        <note>catalytic</note>
    </ligand>
</feature>
<dbReference type="GO" id="GO:0004534">
    <property type="term" value="F:5'-3' RNA exonuclease activity"/>
    <property type="evidence" value="ECO:0007669"/>
    <property type="project" value="UniProtKB-UniRule"/>
</dbReference>
<keyword evidence="1 9" id="KW-0963">Cytoplasm</keyword>
<keyword evidence="5 9" id="KW-0378">Hydrolase</keyword>
<feature type="binding site" evidence="12">
    <location>
        <position position="143"/>
    </location>
    <ligand>
        <name>Zn(2+)</name>
        <dbReference type="ChEBI" id="CHEBI:29105"/>
        <label>1</label>
        <note>catalytic</note>
    </ligand>
</feature>
<dbReference type="InterPro" id="IPR036866">
    <property type="entry name" value="RibonucZ/Hydroxyglut_hydro"/>
</dbReference>
<dbReference type="RefSeq" id="WP_230868751.1">
    <property type="nucleotide sequence ID" value="NZ_CP046640.1"/>
</dbReference>
<reference evidence="15" key="1">
    <citation type="submission" date="2019-12" db="EMBL/GenBank/DDBJ databases">
        <authorList>
            <person name="zhang j."/>
            <person name="sun C.M."/>
        </authorList>
    </citation>
    <scope>NUCLEOTIDE SEQUENCE</scope>
    <source>
        <strain evidence="15">NS-1</strain>
    </source>
</reference>
<feature type="binding site" evidence="12">
    <location>
        <position position="76"/>
    </location>
    <ligand>
        <name>Zn(2+)</name>
        <dbReference type="ChEBI" id="CHEBI:29105"/>
        <label>1</label>
        <note>catalytic</note>
    </ligand>
</feature>
<dbReference type="CDD" id="cd07714">
    <property type="entry name" value="RNaseJ_MBL-fold"/>
    <property type="match status" value="1"/>
</dbReference>
<accession>A0A8A7K5W2</accession>
<dbReference type="InterPro" id="IPR055132">
    <property type="entry name" value="RNase_J_b_CASP"/>
</dbReference>
<evidence type="ECO:0000256" key="9">
    <source>
        <dbReference type="HAMAP-Rule" id="MF_01491"/>
    </source>
</evidence>
<feature type="binding site" evidence="12">
    <location>
        <position position="72"/>
    </location>
    <ligand>
        <name>Zn(2+)</name>
        <dbReference type="ChEBI" id="CHEBI:29105"/>
        <label>1</label>
        <note>catalytic</note>
    </ligand>
</feature>
<feature type="binding site" evidence="12">
    <location>
        <position position="165"/>
    </location>
    <ligand>
        <name>Zn(2+)</name>
        <dbReference type="ChEBI" id="CHEBI:29105"/>
        <label>1</label>
        <note>catalytic</note>
    </ligand>
</feature>
<evidence type="ECO:0000256" key="10">
    <source>
        <dbReference type="PIRSR" id="PIRSR004803-1"/>
    </source>
</evidence>
<protein>
    <recommendedName>
        <fullName evidence="9">Ribonuclease J</fullName>
        <shortName evidence="9">RNase J</shortName>
        <ecNumber evidence="9">3.1.-.-</ecNumber>
    </recommendedName>
</protein>
<dbReference type="Gene3D" id="3.40.50.10710">
    <property type="entry name" value="Metallo-hydrolase/oxidoreductase"/>
    <property type="match status" value="1"/>
</dbReference>
<feature type="binding site" evidence="12">
    <location>
        <position position="47"/>
    </location>
    <ligand>
        <name>Ca(2+)</name>
        <dbReference type="ChEBI" id="CHEBI:29108"/>
    </ligand>
</feature>
<comment type="cofactor">
    <cofactor evidence="12">
        <name>Zn(2+)</name>
        <dbReference type="ChEBI" id="CHEBI:29105"/>
    </cofactor>
    <text evidence="12">Binds 2 Zn(2+) ions per subunit. It is not clear if Zn(2+) or Mg(2+) is physiologically important.</text>
</comment>
<sequence>MTDDKKISVISLGGRGEVGKNMIVVENEEDMIVLDTGTLFPDDEKYGVDLIIPDISYLEKNQKKLRGIIFSHGHEDHIGAIPYLLEKITPPLYGTDLTIGLIKDRLENNGLIDKANLNTIGSNIINKDLELGSFKIEFCHVNHSIPASVAMGIHTPAGLIIYTGDYKFDQTPINNPQTDYDKLANWGRQGVLALLGDSTNAEHEGHTLSERVVARSLEESFSLVESRIIIATFSSNIDRIQQILKAAKKNNRKIAISGRSMANTIEIASKLAYLDIPEGMIISINEANKMKPEEIVLLMTGSQGEYRAALSRLARNEHREISIIPGDTVYLSSSPIPGNEKAIGETINMLYSKGAKVIYNGMIDLHASGHACQEEIKLMINLTKPKYLIPVHGEFRHLYHHAQLARQVGIPVGNIIIALNGDRVEISPDKAAVTEKVAVGELYIEGYQISKTDELVLTERRKLSENGFINIILAVDQKLNLYSRPLLISRGFIYKNELQAVLNDAEEVVVKALQTLKSVKNKSSDPSLLKNRINSILGKYFYEKTNRSPLIITELLIIKNTDN</sequence>
<comment type="function">
    <text evidence="9">An RNase that has 5'-3' exonuclease and possibly endonuclease activity. Involved in maturation of rRNA and in some organisms also mRNA maturation and/or decay.</text>
</comment>
<keyword evidence="7 9" id="KW-0269">Exonuclease</keyword>
<evidence type="ECO:0000313" key="16">
    <source>
        <dbReference type="Proteomes" id="UP000665020"/>
    </source>
</evidence>
<dbReference type="PANTHER" id="PTHR43694">
    <property type="entry name" value="RIBONUCLEASE J"/>
    <property type="match status" value="1"/>
</dbReference>
<dbReference type="GO" id="GO:0003723">
    <property type="term" value="F:RNA binding"/>
    <property type="evidence" value="ECO:0007669"/>
    <property type="project" value="UniProtKB-UniRule"/>
</dbReference>
<feature type="active site" description="Proton donor" evidence="10">
    <location>
        <position position="197"/>
    </location>
</feature>
<feature type="binding site" evidence="12">
    <location>
        <position position="392"/>
    </location>
    <ligand>
        <name>Zn(2+)</name>
        <dbReference type="ChEBI" id="CHEBI:29105"/>
        <label>1</label>
        <note>catalytic</note>
    </ligand>
</feature>
<feature type="binding site" evidence="11">
    <location>
        <begin position="234"/>
        <end position="236"/>
    </location>
    <ligand>
        <name>substrate</name>
    </ligand>
</feature>
<evidence type="ECO:0000256" key="13">
    <source>
        <dbReference type="SAM" id="Coils"/>
    </source>
</evidence>
<keyword evidence="4 9" id="KW-0255">Endonuclease</keyword>
<dbReference type="GO" id="GO:0004521">
    <property type="term" value="F:RNA endonuclease activity"/>
    <property type="evidence" value="ECO:0007669"/>
    <property type="project" value="UniProtKB-UniRule"/>
</dbReference>
<dbReference type="PANTHER" id="PTHR43694:SF1">
    <property type="entry name" value="RIBONUCLEASE J"/>
    <property type="match status" value="1"/>
</dbReference>
<comment type="subcellular location">
    <subcellularLocation>
        <location evidence="9">Cytoplasm</location>
    </subcellularLocation>
</comment>
<dbReference type="EC" id="3.1.-.-" evidence="9"/>
<dbReference type="InterPro" id="IPR001587">
    <property type="entry name" value="RNase_J_CS"/>
</dbReference>
<dbReference type="InterPro" id="IPR042173">
    <property type="entry name" value="RNase_J_2"/>
</dbReference>
<evidence type="ECO:0000313" key="15">
    <source>
        <dbReference type="EMBL" id="QTL97096.1"/>
    </source>
</evidence>
<feature type="binding site" evidence="12">
    <location>
        <position position="77"/>
    </location>
    <ligand>
        <name>Zn(2+)</name>
        <dbReference type="ChEBI" id="CHEBI:29105"/>
        <label>1</label>
        <note>catalytic</note>
    </ligand>
</feature>
<dbReference type="SUPFAM" id="SSF56281">
    <property type="entry name" value="Metallo-hydrolase/oxidoreductase"/>
    <property type="match status" value="1"/>
</dbReference>
<dbReference type="AlphaFoldDB" id="A0A8A7K5W2"/>
<dbReference type="Proteomes" id="UP000665020">
    <property type="component" value="Chromosome"/>
</dbReference>
<evidence type="ECO:0000259" key="14">
    <source>
        <dbReference type="SMART" id="SM00849"/>
    </source>
</evidence>
<keyword evidence="12" id="KW-0106">Calcium</keyword>
<organism evidence="15 16">
    <name type="scientific">Iocasia fonsfrigidae</name>
    <dbReference type="NCBI Taxonomy" id="2682810"/>
    <lineage>
        <taxon>Bacteria</taxon>
        <taxon>Bacillati</taxon>
        <taxon>Bacillota</taxon>
        <taxon>Clostridia</taxon>
        <taxon>Halanaerobiales</taxon>
        <taxon>Halanaerobiaceae</taxon>
        <taxon>Iocasia</taxon>
    </lineage>
</organism>
<dbReference type="InterPro" id="IPR030854">
    <property type="entry name" value="RNase_J_bac"/>
</dbReference>
<dbReference type="Pfam" id="PF00753">
    <property type="entry name" value="Lactamase_B"/>
    <property type="match status" value="1"/>
</dbReference>
<dbReference type="InterPro" id="IPR004613">
    <property type="entry name" value="RNase_J"/>
</dbReference>
<evidence type="ECO:0000256" key="6">
    <source>
        <dbReference type="ARBA" id="ARBA00022833"/>
    </source>
</evidence>
<feature type="domain" description="Metallo-beta-lactamase" evidence="14">
    <location>
        <begin position="19"/>
        <end position="217"/>
    </location>
</feature>
<dbReference type="GO" id="GO:0008270">
    <property type="term" value="F:zinc ion binding"/>
    <property type="evidence" value="ECO:0007669"/>
    <property type="project" value="InterPro"/>
</dbReference>
<evidence type="ECO:0000256" key="8">
    <source>
        <dbReference type="ARBA" id="ARBA00022884"/>
    </source>
</evidence>
<keyword evidence="16" id="KW-1185">Reference proteome</keyword>
<evidence type="ECO:0000256" key="2">
    <source>
        <dbReference type="ARBA" id="ARBA00022722"/>
    </source>
</evidence>
<dbReference type="GO" id="GO:0006364">
    <property type="term" value="P:rRNA processing"/>
    <property type="evidence" value="ECO:0007669"/>
    <property type="project" value="UniProtKB-UniRule"/>
</dbReference>
<evidence type="ECO:0000256" key="12">
    <source>
        <dbReference type="PIRSR" id="PIRSR004803-3"/>
    </source>
</evidence>
<keyword evidence="2 9" id="KW-0540">Nuclease</keyword>
<proteinExistence type="inferred from homology"/>
<dbReference type="Pfam" id="PF22505">
    <property type="entry name" value="RNase_J_b_CASP"/>
    <property type="match status" value="1"/>
</dbReference>
<feature type="coiled-coil region" evidence="13">
    <location>
        <begin position="495"/>
        <end position="522"/>
    </location>
</feature>
<dbReference type="Gene3D" id="3.60.15.10">
    <property type="entry name" value="Ribonuclease Z/Hydroxyacylglutathione hydrolase-like"/>
    <property type="match status" value="1"/>
</dbReference>
<dbReference type="SMART" id="SM00849">
    <property type="entry name" value="Lactamase_B"/>
    <property type="match status" value="1"/>
</dbReference>
<evidence type="ECO:0000256" key="7">
    <source>
        <dbReference type="ARBA" id="ARBA00022839"/>
    </source>
</evidence>
<dbReference type="GO" id="GO:0005737">
    <property type="term" value="C:cytoplasm"/>
    <property type="evidence" value="ECO:0007669"/>
    <property type="project" value="UniProtKB-SubCell"/>
</dbReference>
<dbReference type="PROSITE" id="PS01292">
    <property type="entry name" value="UPF0036"/>
    <property type="match status" value="1"/>
</dbReference>
<feature type="active site" description="Proton acceptor" evidence="10">
    <location>
        <position position="370"/>
    </location>
</feature>
<dbReference type="InterPro" id="IPR001279">
    <property type="entry name" value="Metallo-B-lactamas"/>
</dbReference>
<dbReference type="NCBIfam" id="TIGR00649">
    <property type="entry name" value="MG423"/>
    <property type="match status" value="1"/>
</dbReference>
<evidence type="ECO:0000256" key="4">
    <source>
        <dbReference type="ARBA" id="ARBA00022759"/>
    </source>
</evidence>
<keyword evidence="9" id="KW-0698">rRNA processing</keyword>
<comment type="cofactor">
    <cofactor evidence="12">
        <name>Ca(2+)</name>
        <dbReference type="ChEBI" id="CHEBI:29108"/>
    </cofactor>
    <text evidence="12">Binds 1 Ca(2+) cation per subunit. Seen in 1 crystal structure, it is not clear if it is physiologically important.</text>
</comment>
<feature type="binding site" evidence="9 11">
    <location>
        <begin position="366"/>
        <end position="370"/>
    </location>
    <ligand>
        <name>substrate</name>
    </ligand>
</feature>